<keyword evidence="2" id="KW-1185">Reference proteome</keyword>
<dbReference type="OrthoDB" id="71341at2157"/>
<organism evidence="1 2">
    <name type="scientific">Methanobacterium congolense</name>
    <dbReference type="NCBI Taxonomy" id="118062"/>
    <lineage>
        <taxon>Archaea</taxon>
        <taxon>Methanobacteriati</taxon>
        <taxon>Methanobacteriota</taxon>
        <taxon>Methanomada group</taxon>
        <taxon>Methanobacteria</taxon>
        <taxon>Methanobacteriales</taxon>
        <taxon>Methanobacteriaceae</taxon>
        <taxon>Methanobacterium</taxon>
    </lineage>
</organism>
<protein>
    <recommendedName>
        <fullName evidence="3">DUF2769 domain-containing protein</fullName>
    </recommendedName>
</protein>
<dbReference type="EMBL" id="LT607756">
    <property type="protein sequence ID" value="SCG85205.1"/>
    <property type="molecule type" value="Genomic_DNA"/>
</dbReference>
<dbReference type="PATRIC" id="fig|129848.4.peg.637"/>
<gene>
    <name evidence="1" type="ORF">MCBB_0632</name>
</gene>
<evidence type="ECO:0008006" key="3">
    <source>
        <dbReference type="Google" id="ProtNLM"/>
    </source>
</evidence>
<name>A0A1D3L0X6_9EURY</name>
<dbReference type="Proteomes" id="UP000094707">
    <property type="component" value="Chromosome I"/>
</dbReference>
<sequence length="106" mass="12291">MVEIDFSMDNIKKCLCTHCHVQLQSQCVRDKEKILLEITMQDLDSPMMMGPDRVPGLYCSTGKAVCKDIDTSQVCRCEECPIWREYDLLDCEPMAYFCRDGKTLKR</sequence>
<dbReference type="AlphaFoldDB" id="A0A1D3L0X6"/>
<accession>A0A1D3L0X6</accession>
<dbReference type="KEGG" id="mcub:MCBB_0632"/>
<evidence type="ECO:0000313" key="1">
    <source>
        <dbReference type="EMBL" id="SCG85205.1"/>
    </source>
</evidence>
<proteinExistence type="predicted"/>
<evidence type="ECO:0000313" key="2">
    <source>
        <dbReference type="Proteomes" id="UP000094707"/>
    </source>
</evidence>
<reference evidence="1 2" key="1">
    <citation type="submission" date="2016-08" db="EMBL/GenBank/DDBJ databases">
        <authorList>
            <person name="Seilhamer J.J."/>
        </authorList>
    </citation>
    <scope>NUCLEOTIDE SEQUENCE [LARGE SCALE GENOMIC DNA]</scope>
    <source>
        <strain evidence="1">Buetzberg</strain>
    </source>
</reference>